<protein>
    <submittedName>
        <fullName evidence="1">Alpha/beta hydrolase</fullName>
    </submittedName>
</protein>
<comment type="caution">
    <text evidence="1">The sequence shown here is derived from an EMBL/GenBank/DDBJ whole genome shotgun (WGS) entry which is preliminary data.</text>
</comment>
<evidence type="ECO:0000313" key="2">
    <source>
        <dbReference type="Proteomes" id="UP001596171"/>
    </source>
</evidence>
<organism evidence="1 2">
    <name type="scientific">Lactiplantibacillus nangangensis</name>
    <dbReference type="NCBI Taxonomy" id="2559917"/>
    <lineage>
        <taxon>Bacteria</taxon>
        <taxon>Bacillati</taxon>
        <taxon>Bacillota</taxon>
        <taxon>Bacilli</taxon>
        <taxon>Lactobacillales</taxon>
        <taxon>Lactobacillaceae</taxon>
        <taxon>Lactiplantibacillus</taxon>
    </lineage>
</organism>
<proteinExistence type="predicted"/>
<dbReference type="Proteomes" id="UP001596171">
    <property type="component" value="Unassembled WGS sequence"/>
</dbReference>
<name>A0ABW1SFL8_9LACO</name>
<dbReference type="PANTHER" id="PTHR37946">
    <property type="entry name" value="SLL1969 PROTEIN"/>
    <property type="match status" value="1"/>
</dbReference>
<keyword evidence="2" id="KW-1185">Reference proteome</keyword>
<dbReference type="Pfam" id="PF06028">
    <property type="entry name" value="DUF915"/>
    <property type="match status" value="1"/>
</dbReference>
<dbReference type="Gene3D" id="3.40.50.1820">
    <property type="entry name" value="alpha/beta hydrolase"/>
    <property type="match status" value="1"/>
</dbReference>
<sequence>MKTTTKQGLVAAAWLLTLFGVIGGALLWQRQVRRPKQPIAAITVGSTTRLPTVLLLDAKTTSEQRRQFAAGLQRNNGSQSILNAKVTTHGHVSFSGQFKDYDTRPCLQLILPTKTASLKQQAVWLKKGLEQAQKALKFKQFNLVSYGTGGLVATTYLEEPTGAPQPKHLVAIATPFNGTSLRLNNNETTPVKRANQTNGLESLIAKQLNIKTKIRVMLIAGQAKGQSNGDGVVPIQSALAGQTIYRPIVKDYQQAVLNTWRASHTGMYDSWKLANLIQNFIN</sequence>
<dbReference type="GO" id="GO:0016787">
    <property type="term" value="F:hydrolase activity"/>
    <property type="evidence" value="ECO:0007669"/>
    <property type="project" value="UniProtKB-KW"/>
</dbReference>
<keyword evidence="1" id="KW-0378">Hydrolase</keyword>
<dbReference type="PANTHER" id="PTHR37946:SF1">
    <property type="entry name" value="SLL1969 PROTEIN"/>
    <property type="match status" value="1"/>
</dbReference>
<gene>
    <name evidence="1" type="ORF">ACFP1L_00855</name>
</gene>
<dbReference type="InterPro" id="IPR029058">
    <property type="entry name" value="AB_hydrolase_fold"/>
</dbReference>
<dbReference type="EMBL" id="JBHSSE010000002">
    <property type="protein sequence ID" value="MFC6200440.1"/>
    <property type="molecule type" value="Genomic_DNA"/>
</dbReference>
<evidence type="ECO:0000313" key="1">
    <source>
        <dbReference type="EMBL" id="MFC6200440.1"/>
    </source>
</evidence>
<dbReference type="SUPFAM" id="SSF53474">
    <property type="entry name" value="alpha/beta-Hydrolases"/>
    <property type="match status" value="1"/>
</dbReference>
<accession>A0ABW1SFL8</accession>
<dbReference type="RefSeq" id="WP_137616211.1">
    <property type="nucleotide sequence ID" value="NZ_BJDI01000007.1"/>
</dbReference>
<reference evidence="2" key="1">
    <citation type="journal article" date="2019" name="Int. J. Syst. Evol. Microbiol.">
        <title>The Global Catalogue of Microorganisms (GCM) 10K type strain sequencing project: providing services to taxonomists for standard genome sequencing and annotation.</title>
        <authorList>
            <consortium name="The Broad Institute Genomics Platform"/>
            <consortium name="The Broad Institute Genome Sequencing Center for Infectious Disease"/>
            <person name="Wu L."/>
            <person name="Ma J."/>
        </authorList>
    </citation>
    <scope>NUCLEOTIDE SEQUENCE [LARGE SCALE GENOMIC DNA]</scope>
    <source>
        <strain evidence="2">CCM 8930</strain>
    </source>
</reference>
<dbReference type="InterPro" id="IPR010315">
    <property type="entry name" value="DUF915_hydro-like"/>
</dbReference>